<dbReference type="EMBL" id="JAEPRD010000037">
    <property type="protein sequence ID" value="KAG2205394.1"/>
    <property type="molecule type" value="Genomic_DNA"/>
</dbReference>
<reference evidence="1" key="1">
    <citation type="submission" date="2020-12" db="EMBL/GenBank/DDBJ databases">
        <title>Metabolic potential, ecology and presence of endohyphal bacteria is reflected in genomic diversity of Mucoromycotina.</title>
        <authorList>
            <person name="Muszewska A."/>
            <person name="Okrasinska A."/>
            <person name="Steczkiewicz K."/>
            <person name="Drgas O."/>
            <person name="Orlowska M."/>
            <person name="Perlinska-Lenart U."/>
            <person name="Aleksandrzak-Piekarczyk T."/>
            <person name="Szatraj K."/>
            <person name="Zielenkiewicz U."/>
            <person name="Pilsyk S."/>
            <person name="Malc E."/>
            <person name="Mieczkowski P."/>
            <person name="Kruszewska J.S."/>
            <person name="Biernat P."/>
            <person name="Pawlowska J."/>
        </authorList>
    </citation>
    <scope>NUCLEOTIDE SEQUENCE</scope>
    <source>
        <strain evidence="1">WA0000017839</strain>
    </source>
</reference>
<gene>
    <name evidence="1" type="ORF">INT47_007179</name>
</gene>
<dbReference type="Proteomes" id="UP000603453">
    <property type="component" value="Unassembled WGS sequence"/>
</dbReference>
<proteinExistence type="predicted"/>
<evidence type="ECO:0000313" key="2">
    <source>
        <dbReference type="Proteomes" id="UP000603453"/>
    </source>
</evidence>
<comment type="caution">
    <text evidence="1">The sequence shown here is derived from an EMBL/GenBank/DDBJ whole genome shotgun (WGS) entry which is preliminary data.</text>
</comment>
<organism evidence="1 2">
    <name type="scientific">Mucor saturninus</name>
    <dbReference type="NCBI Taxonomy" id="64648"/>
    <lineage>
        <taxon>Eukaryota</taxon>
        <taxon>Fungi</taxon>
        <taxon>Fungi incertae sedis</taxon>
        <taxon>Mucoromycota</taxon>
        <taxon>Mucoromycotina</taxon>
        <taxon>Mucoromycetes</taxon>
        <taxon>Mucorales</taxon>
        <taxon>Mucorineae</taxon>
        <taxon>Mucoraceae</taxon>
        <taxon>Mucor</taxon>
    </lineage>
</organism>
<accession>A0A8H7R6A6</accession>
<keyword evidence="2" id="KW-1185">Reference proteome</keyword>
<name>A0A8H7R6A6_9FUNG</name>
<protein>
    <submittedName>
        <fullName evidence="1">Uncharacterized protein</fullName>
    </submittedName>
</protein>
<evidence type="ECO:0000313" key="1">
    <source>
        <dbReference type="EMBL" id="KAG2205394.1"/>
    </source>
</evidence>
<sequence length="195" mass="22594">MFIKSLKRFEKLVLANMNSIRPILAEKNSVLLNGIDPTIKNAELSKALKRHAIQIDQIRKSIEIGHIRHQTKKQVHTLASLDNNIPKPSHDQDDSSLKITIHKNIVSALAKLNPHPNADNYVIYRFLYQRCQGRLYHITRRNKNKVPENYKQDLMKYLNKNAQTLGIHLSNCEDNWIAEDMISVAHYHITKETSK</sequence>
<dbReference type="AlphaFoldDB" id="A0A8H7R6A6"/>